<feature type="chain" id="PRO_5001521441" evidence="1">
    <location>
        <begin position="30"/>
        <end position="83"/>
    </location>
</feature>
<evidence type="ECO:0000313" key="2">
    <source>
        <dbReference type="EMBL" id="JAC27451.1"/>
    </source>
</evidence>
<reference evidence="2" key="1">
    <citation type="submission" date="2014-03" db="EMBL/GenBank/DDBJ databases">
        <title>The sialotranscriptome of Amblyomma triste, Amblyomma parvum and Amblyomma cajennense ticks, uncovered by 454-based RNA-seq.</title>
        <authorList>
            <person name="Garcia G.R."/>
            <person name="Gardinassi L.G."/>
            <person name="Ribeiro J.M."/>
            <person name="Anatriello E."/>
            <person name="Ferreira B.R."/>
            <person name="Moreira H.N."/>
            <person name="Mafra C."/>
            <person name="Olegario M.M."/>
            <person name="Szabo P.J."/>
            <person name="Miranda-Santos I.K."/>
            <person name="Maruyama S.R."/>
        </authorList>
    </citation>
    <scope>NUCLEOTIDE SEQUENCE</scope>
    <source>
        <strain evidence="2">Mato Grasso do Sul</strain>
        <tissue evidence="2">Salivary glands</tissue>
    </source>
</reference>
<protein>
    <submittedName>
        <fullName evidence="2">Putative secreted protein</fullName>
    </submittedName>
</protein>
<dbReference type="EMBL" id="GBBM01007967">
    <property type="protein sequence ID" value="JAC27451.1"/>
    <property type="molecule type" value="mRNA"/>
</dbReference>
<accession>A0A023G015</accession>
<sequence length="83" mass="8820">MAIFVTAVATCILLCRGMLLTAFVELVQSWAIDCSVKLAQGCAVDCLCQTVNCCQEISLLGISALSNFSTNCCGALSVIYIIY</sequence>
<proteinExistence type="evidence at transcript level"/>
<evidence type="ECO:0000256" key="1">
    <source>
        <dbReference type="SAM" id="SignalP"/>
    </source>
</evidence>
<keyword evidence="1" id="KW-0732">Signal</keyword>
<feature type="signal peptide" evidence="1">
    <location>
        <begin position="1"/>
        <end position="29"/>
    </location>
</feature>
<dbReference type="AlphaFoldDB" id="A0A023G015"/>
<organism evidence="2">
    <name type="scientific">Amblyomma triste</name>
    <name type="common">Neotropical tick</name>
    <dbReference type="NCBI Taxonomy" id="251400"/>
    <lineage>
        <taxon>Eukaryota</taxon>
        <taxon>Metazoa</taxon>
        <taxon>Ecdysozoa</taxon>
        <taxon>Arthropoda</taxon>
        <taxon>Chelicerata</taxon>
        <taxon>Arachnida</taxon>
        <taxon>Acari</taxon>
        <taxon>Parasitiformes</taxon>
        <taxon>Ixodida</taxon>
        <taxon>Ixodoidea</taxon>
        <taxon>Ixodidae</taxon>
        <taxon>Amblyomminae</taxon>
        <taxon>Amblyomma</taxon>
    </lineage>
</organism>
<name>A0A023G015_AMBTT</name>